<feature type="transmembrane region" description="Helical" evidence="1">
    <location>
        <begin position="265"/>
        <end position="291"/>
    </location>
</feature>
<feature type="chain" id="PRO_5036767749" evidence="2">
    <location>
        <begin position="24"/>
        <end position="293"/>
    </location>
</feature>
<proteinExistence type="predicted"/>
<keyword evidence="3" id="KW-1185">Reference proteome</keyword>
<keyword evidence="1" id="KW-0812">Transmembrane</keyword>
<keyword evidence="2" id="KW-0732">Signal</keyword>
<reference evidence="4" key="1">
    <citation type="submission" date="2022-11" db="UniProtKB">
        <authorList>
            <consortium name="WormBaseParasite"/>
        </authorList>
    </citation>
    <scope>IDENTIFICATION</scope>
</reference>
<feature type="signal peptide" evidence="2">
    <location>
        <begin position="1"/>
        <end position="23"/>
    </location>
</feature>
<dbReference type="AlphaFoldDB" id="A0A914CK52"/>
<name>A0A914CK52_9BILA</name>
<sequence length="293" mass="33122">MKRIKWLLLCTLFIVKASKMVNSMSITTSVSNPAFSFNTNSKFIYASVHIPSNSSRIFGVFEPNSSESNNAVFEIDYSLGREVLTFPVEQLPLSIGNATAYCADVNLSSGFDMEIEINEDYLIVRAKNSRKYILKKRLVPPEKFKILFFYLSLEEGPCLLPAIMSLTQTSTYSPQKHTSISQRASTRSYSQKSNNINTITKEYPYSAQSTTRRYVGRLNLTNFKAHRLPKTTTVAAPTPTSKKIKKDAPETRGGWTSEINSEWSLVFFLLFGTVLVMVVIFVLFGLIVFIYMQ</sequence>
<accession>A0A914CK52</accession>
<evidence type="ECO:0000313" key="4">
    <source>
        <dbReference type="WBParaSite" id="ACRNAN_scaffold1172.g25000.t1"/>
    </source>
</evidence>
<evidence type="ECO:0000256" key="2">
    <source>
        <dbReference type="SAM" id="SignalP"/>
    </source>
</evidence>
<keyword evidence="1" id="KW-0472">Membrane</keyword>
<dbReference type="WBParaSite" id="ACRNAN_scaffold1172.g25000.t1">
    <property type="protein sequence ID" value="ACRNAN_scaffold1172.g25000.t1"/>
    <property type="gene ID" value="ACRNAN_scaffold1172.g25000"/>
</dbReference>
<evidence type="ECO:0000256" key="1">
    <source>
        <dbReference type="SAM" id="Phobius"/>
    </source>
</evidence>
<protein>
    <submittedName>
        <fullName evidence="4">Uncharacterized protein</fullName>
    </submittedName>
</protein>
<dbReference type="Proteomes" id="UP000887540">
    <property type="component" value="Unplaced"/>
</dbReference>
<keyword evidence="1" id="KW-1133">Transmembrane helix</keyword>
<evidence type="ECO:0000313" key="3">
    <source>
        <dbReference type="Proteomes" id="UP000887540"/>
    </source>
</evidence>
<organism evidence="3 4">
    <name type="scientific">Acrobeloides nanus</name>
    <dbReference type="NCBI Taxonomy" id="290746"/>
    <lineage>
        <taxon>Eukaryota</taxon>
        <taxon>Metazoa</taxon>
        <taxon>Ecdysozoa</taxon>
        <taxon>Nematoda</taxon>
        <taxon>Chromadorea</taxon>
        <taxon>Rhabditida</taxon>
        <taxon>Tylenchina</taxon>
        <taxon>Cephalobomorpha</taxon>
        <taxon>Cephaloboidea</taxon>
        <taxon>Cephalobidae</taxon>
        <taxon>Acrobeloides</taxon>
    </lineage>
</organism>